<organism evidence="1 2">
    <name type="scientific">Phyllosticta citrichinensis</name>
    <dbReference type="NCBI Taxonomy" id="1130410"/>
    <lineage>
        <taxon>Eukaryota</taxon>
        <taxon>Fungi</taxon>
        <taxon>Dikarya</taxon>
        <taxon>Ascomycota</taxon>
        <taxon>Pezizomycotina</taxon>
        <taxon>Dothideomycetes</taxon>
        <taxon>Dothideomycetes incertae sedis</taxon>
        <taxon>Botryosphaeriales</taxon>
        <taxon>Phyllostictaceae</taxon>
        <taxon>Phyllosticta</taxon>
    </lineage>
</organism>
<accession>A0ABR1XNA4</accession>
<evidence type="ECO:0000313" key="2">
    <source>
        <dbReference type="Proteomes" id="UP001456524"/>
    </source>
</evidence>
<comment type="caution">
    <text evidence="1">The sequence shown here is derived from an EMBL/GenBank/DDBJ whole genome shotgun (WGS) entry which is preliminary data.</text>
</comment>
<proteinExistence type="predicted"/>
<protein>
    <submittedName>
        <fullName evidence="1">Uncharacterized protein</fullName>
    </submittedName>
</protein>
<gene>
    <name evidence="1" type="ORF">IWX90DRAFT_416687</name>
</gene>
<dbReference type="Proteomes" id="UP001456524">
    <property type="component" value="Unassembled WGS sequence"/>
</dbReference>
<sequence>MAVEDEDIIVHAGEENPKHLPLGSLDEIRSRRRGYGLCSLVAGCLDQKPSDAAGTWCLIEHTEICSFELPDGVHDSDPAVTHFHYTRPSILFDPSSMNNFQGPVLPWESKNASKKRAQGIIEFKIKANNKGNSTSRSEEQYIIDGVGGRQVTEQVDANLLKTWLHLCEKHHGPQCREPMRFPSTQETGPALVIDVTESCIIETPMSCRYFALSYVWGSAAVFRHLKKKLREDSEAGLVGRSATA</sequence>
<name>A0ABR1XNA4_9PEZI</name>
<evidence type="ECO:0000313" key="1">
    <source>
        <dbReference type="EMBL" id="KAK8161673.1"/>
    </source>
</evidence>
<keyword evidence="2" id="KW-1185">Reference proteome</keyword>
<reference evidence="1 2" key="1">
    <citation type="journal article" date="2022" name="G3 (Bethesda)">
        <title>Enemy or ally: a genomic approach to elucidate the lifestyle of Phyllosticta citrichinaensis.</title>
        <authorList>
            <person name="Buijs V.A."/>
            <person name="Groenewald J.Z."/>
            <person name="Haridas S."/>
            <person name="LaButti K.M."/>
            <person name="Lipzen A."/>
            <person name="Martin F.M."/>
            <person name="Barry K."/>
            <person name="Grigoriev I.V."/>
            <person name="Crous P.W."/>
            <person name="Seidl M.F."/>
        </authorList>
    </citation>
    <scope>NUCLEOTIDE SEQUENCE [LARGE SCALE GENOMIC DNA]</scope>
    <source>
        <strain evidence="1 2">CBS 129764</strain>
    </source>
</reference>
<dbReference type="EMBL" id="JBBWUH010000007">
    <property type="protein sequence ID" value="KAK8161673.1"/>
    <property type="molecule type" value="Genomic_DNA"/>
</dbReference>